<feature type="region of interest" description="Disordered" evidence="1">
    <location>
        <begin position="1"/>
        <end position="131"/>
    </location>
</feature>
<feature type="compositionally biased region" description="Basic residues" evidence="1">
    <location>
        <begin position="20"/>
        <end position="45"/>
    </location>
</feature>
<comment type="caution">
    <text evidence="2">The sequence shown here is derived from an EMBL/GenBank/DDBJ whole genome shotgun (WGS) entry which is preliminary data.</text>
</comment>
<feature type="compositionally biased region" description="Basic and acidic residues" evidence="1">
    <location>
        <begin position="88"/>
        <end position="122"/>
    </location>
</feature>
<evidence type="ECO:0000313" key="3">
    <source>
        <dbReference type="Proteomes" id="UP000516437"/>
    </source>
</evidence>
<name>A0A6A1UH73_9ROSI</name>
<protein>
    <submittedName>
        <fullName evidence="2">Uncharacterized protein</fullName>
    </submittedName>
</protein>
<dbReference type="AlphaFoldDB" id="A0A6A1UH73"/>
<feature type="compositionally biased region" description="Gly residues" evidence="1">
    <location>
        <begin position="1"/>
        <end position="10"/>
    </location>
</feature>
<sequence>MRSGRFGGVEAGHNNSFRQFKIRRPTKARRNPKRRWKHASLKHPRTGAWRRTSKEEVDRRVAKLEEGRMSKGRPPGGATPNKTANPQKQREKEEGGKERQEREPKRLAIQRQEKHKEGERSRSSVPPEEQE</sequence>
<evidence type="ECO:0000256" key="1">
    <source>
        <dbReference type="SAM" id="MobiDB-lite"/>
    </source>
</evidence>
<proteinExistence type="predicted"/>
<dbReference type="Proteomes" id="UP000516437">
    <property type="component" value="Unassembled WGS sequence"/>
</dbReference>
<organism evidence="2 3">
    <name type="scientific">Morella rubra</name>
    <name type="common">Chinese bayberry</name>
    <dbReference type="NCBI Taxonomy" id="262757"/>
    <lineage>
        <taxon>Eukaryota</taxon>
        <taxon>Viridiplantae</taxon>
        <taxon>Streptophyta</taxon>
        <taxon>Embryophyta</taxon>
        <taxon>Tracheophyta</taxon>
        <taxon>Spermatophyta</taxon>
        <taxon>Magnoliopsida</taxon>
        <taxon>eudicotyledons</taxon>
        <taxon>Gunneridae</taxon>
        <taxon>Pentapetalae</taxon>
        <taxon>rosids</taxon>
        <taxon>fabids</taxon>
        <taxon>Fagales</taxon>
        <taxon>Myricaceae</taxon>
        <taxon>Morella</taxon>
    </lineage>
</organism>
<accession>A0A6A1UH73</accession>
<feature type="compositionally biased region" description="Basic and acidic residues" evidence="1">
    <location>
        <begin position="52"/>
        <end position="69"/>
    </location>
</feature>
<dbReference type="EMBL" id="RXIC02000396">
    <property type="protein sequence ID" value="KAB1199904.1"/>
    <property type="molecule type" value="Genomic_DNA"/>
</dbReference>
<gene>
    <name evidence="2" type="ORF">CJ030_MR0G009070</name>
</gene>
<evidence type="ECO:0000313" key="2">
    <source>
        <dbReference type="EMBL" id="KAB1199904.1"/>
    </source>
</evidence>
<keyword evidence="3" id="KW-1185">Reference proteome</keyword>
<reference evidence="2 3" key="1">
    <citation type="journal article" date="2019" name="Plant Biotechnol. J.">
        <title>The red bayberry genome and genetic basis of sex determination.</title>
        <authorList>
            <person name="Jia H.M."/>
            <person name="Jia H.J."/>
            <person name="Cai Q.L."/>
            <person name="Wang Y."/>
            <person name="Zhao H.B."/>
            <person name="Yang W.F."/>
            <person name="Wang G.Y."/>
            <person name="Li Y.H."/>
            <person name="Zhan D.L."/>
            <person name="Shen Y.T."/>
            <person name="Niu Q.F."/>
            <person name="Chang L."/>
            <person name="Qiu J."/>
            <person name="Zhao L."/>
            <person name="Xie H.B."/>
            <person name="Fu W.Y."/>
            <person name="Jin J."/>
            <person name="Li X.W."/>
            <person name="Jiao Y."/>
            <person name="Zhou C.C."/>
            <person name="Tu T."/>
            <person name="Chai C.Y."/>
            <person name="Gao J.L."/>
            <person name="Fan L.J."/>
            <person name="van de Weg E."/>
            <person name="Wang J.Y."/>
            <person name="Gao Z.S."/>
        </authorList>
    </citation>
    <scope>NUCLEOTIDE SEQUENCE [LARGE SCALE GENOMIC DNA]</scope>
    <source>
        <tissue evidence="2">Leaves</tissue>
    </source>
</reference>